<accession>A0A833VU40</accession>
<sequence length="204" mass="21747">MMLLALLSTCLANLNDMTGTADLNIIYEIYLHRTSHHLLAAYISAERVPIRNDLVADADPSRGDNSGKARRPKVQAGTASASPSREGASPQAAFLLTPFLGSPPPPALRALLHGSSSGRTETHISVALGAQHSPHQQSFYLVVHDAAAFVCSGHHHVVKAEGHTGRRTRVGHEVELSAGHDASTGLGAGNWGGWDLRWGFERTL</sequence>
<gene>
    <name evidence="2" type="ORF">GN244_ATG19591</name>
</gene>
<reference evidence="2" key="1">
    <citation type="submission" date="2020-04" db="EMBL/GenBank/DDBJ databases">
        <title>Hybrid Assembly of Korean Phytophthora infestans isolates.</title>
        <authorList>
            <person name="Prokchorchik M."/>
            <person name="Lee Y."/>
            <person name="Seo J."/>
            <person name="Cho J.-H."/>
            <person name="Park Y.-E."/>
            <person name="Jang D.-C."/>
            <person name="Im J.-S."/>
            <person name="Choi J.-G."/>
            <person name="Park H.-J."/>
            <person name="Lee G.-B."/>
            <person name="Lee Y.-G."/>
            <person name="Hong S.-Y."/>
            <person name="Cho K."/>
            <person name="Sohn K.H."/>
        </authorList>
    </citation>
    <scope>NUCLEOTIDE SEQUENCE</scope>
    <source>
        <strain evidence="2">KR_1_A1</strain>
    </source>
</reference>
<evidence type="ECO:0000313" key="3">
    <source>
        <dbReference type="Proteomes" id="UP000602510"/>
    </source>
</evidence>
<keyword evidence="3" id="KW-1185">Reference proteome</keyword>
<proteinExistence type="predicted"/>
<comment type="caution">
    <text evidence="2">The sequence shown here is derived from an EMBL/GenBank/DDBJ whole genome shotgun (WGS) entry which is preliminary data.</text>
</comment>
<evidence type="ECO:0000256" key="1">
    <source>
        <dbReference type="SAM" id="MobiDB-lite"/>
    </source>
</evidence>
<name>A0A833VU40_PHYIN</name>
<protein>
    <submittedName>
        <fullName evidence="2">Uncharacterized protein</fullName>
    </submittedName>
</protein>
<dbReference type="EMBL" id="WSZM01000980">
    <property type="protein sequence ID" value="KAF4028714.1"/>
    <property type="molecule type" value="Genomic_DNA"/>
</dbReference>
<feature type="region of interest" description="Disordered" evidence="1">
    <location>
        <begin position="55"/>
        <end position="87"/>
    </location>
</feature>
<organism evidence="2 3">
    <name type="scientific">Phytophthora infestans</name>
    <name type="common">Potato late blight agent</name>
    <name type="synonym">Botrytis infestans</name>
    <dbReference type="NCBI Taxonomy" id="4787"/>
    <lineage>
        <taxon>Eukaryota</taxon>
        <taxon>Sar</taxon>
        <taxon>Stramenopiles</taxon>
        <taxon>Oomycota</taxon>
        <taxon>Peronosporomycetes</taxon>
        <taxon>Peronosporales</taxon>
        <taxon>Peronosporaceae</taxon>
        <taxon>Phytophthora</taxon>
    </lineage>
</organism>
<evidence type="ECO:0000313" key="2">
    <source>
        <dbReference type="EMBL" id="KAF4028714.1"/>
    </source>
</evidence>
<dbReference type="Proteomes" id="UP000602510">
    <property type="component" value="Unassembled WGS sequence"/>
</dbReference>
<dbReference type="AlphaFoldDB" id="A0A833VU40"/>